<accession>A0A840NUS9</accession>
<evidence type="ECO:0000313" key="4">
    <source>
        <dbReference type="Proteomes" id="UP000578449"/>
    </source>
</evidence>
<sequence>MGRHGEEGSEQSRRRGRRRSRPAPDAPEPTAPSSLEPTGPRRLPDDDEDEAASWTAEWRAIDDEAPGESTAQWTPQWSTPAPAQPAPGWPEPPPPSTPAPDRPADGRSISTPDWWPTEGRRTSPDWSAEGRPVGSTAPDWPTPHDPTAFTAAPHQEPTAFAAPHHQGPETPPGAPGAGPGDVLSSSWPENHAPGAPAADPLSPGTPSPEGPRSGGEGEGVSTPPSDRLVYSSRTGAPDPTQLSPLPEAFRTNPAGPAGGGPSGGGEDFLDPKWDDPQGSPRKRMRVTILSVAAAVVLLGGSAAGLQFMNRSTEKAAASCAQGETCAIVTPTASGPPAAIDEPADPLEEESPPEDTPSEEAASEDDPTEEAGTGETPTTGPTTNVNRPTTDRGPAAKKTNTPKPDPEPEIDSQETPPPDVEIEEEEDQQQLGAPTPTATTGTPQAVVTTQPPTVPQPQQPGGEDVAAGGAAVRVGFDVVNRALVSYTAELKVVNDTTDDLARMRLSLPVGGVVSSVPGVEWDQRGDTLVLDYDAEVPAGEEVVITFTAVGEAEAPDDCKVTGATCAVE</sequence>
<dbReference type="GO" id="GO:0003677">
    <property type="term" value="F:DNA binding"/>
    <property type="evidence" value="ECO:0007669"/>
    <property type="project" value="UniProtKB-KW"/>
</dbReference>
<gene>
    <name evidence="3" type="ORF">HNP84_002230</name>
</gene>
<feature type="compositionally biased region" description="Basic and acidic residues" evidence="1">
    <location>
        <begin position="1"/>
        <end position="13"/>
    </location>
</feature>
<reference evidence="3 4" key="1">
    <citation type="submission" date="2020-08" db="EMBL/GenBank/DDBJ databases">
        <title>Genomic Encyclopedia of Type Strains, Phase IV (KMG-IV): sequencing the most valuable type-strain genomes for metagenomic binning, comparative biology and taxonomic classification.</title>
        <authorList>
            <person name="Goeker M."/>
        </authorList>
    </citation>
    <scope>NUCLEOTIDE SEQUENCE [LARGE SCALE GENOMIC DNA]</scope>
    <source>
        <strain evidence="3 4">DSM 45615</strain>
    </source>
</reference>
<dbReference type="GO" id="GO:0030247">
    <property type="term" value="F:polysaccharide binding"/>
    <property type="evidence" value="ECO:0007669"/>
    <property type="project" value="InterPro"/>
</dbReference>
<name>A0A840NUS9_9ACTN</name>
<dbReference type="GO" id="GO:0004553">
    <property type="term" value="F:hydrolase activity, hydrolyzing O-glycosyl compounds"/>
    <property type="evidence" value="ECO:0007669"/>
    <property type="project" value="InterPro"/>
</dbReference>
<protein>
    <submittedName>
        <fullName evidence="3">Single-stranded DNA-binding protein</fullName>
    </submittedName>
</protein>
<feature type="compositionally biased region" description="Acidic residues" evidence="1">
    <location>
        <begin position="341"/>
        <end position="368"/>
    </location>
</feature>
<comment type="caution">
    <text evidence="3">The sequence shown here is derived from an EMBL/GenBank/DDBJ whole genome shotgun (WGS) entry which is preliminary data.</text>
</comment>
<dbReference type="Gene3D" id="2.60.40.290">
    <property type="match status" value="1"/>
</dbReference>
<dbReference type="Proteomes" id="UP000578449">
    <property type="component" value="Unassembled WGS sequence"/>
</dbReference>
<keyword evidence="4" id="KW-1185">Reference proteome</keyword>
<keyword evidence="3" id="KW-0238">DNA-binding</keyword>
<feature type="compositionally biased region" description="Gly residues" evidence="1">
    <location>
        <begin position="256"/>
        <end position="266"/>
    </location>
</feature>
<feature type="compositionally biased region" description="Polar residues" evidence="1">
    <location>
        <begin position="69"/>
        <end position="79"/>
    </location>
</feature>
<dbReference type="SMART" id="SM00637">
    <property type="entry name" value="CBD_II"/>
    <property type="match status" value="1"/>
</dbReference>
<feature type="compositionally biased region" description="Low complexity" evidence="1">
    <location>
        <begin position="428"/>
        <end position="450"/>
    </location>
</feature>
<evidence type="ECO:0000259" key="2">
    <source>
        <dbReference type="SMART" id="SM00637"/>
    </source>
</evidence>
<feature type="domain" description="CBM2" evidence="2">
    <location>
        <begin position="471"/>
        <end position="564"/>
    </location>
</feature>
<evidence type="ECO:0000256" key="1">
    <source>
        <dbReference type="SAM" id="MobiDB-lite"/>
    </source>
</evidence>
<feature type="compositionally biased region" description="Low complexity" evidence="1">
    <location>
        <begin position="369"/>
        <end position="382"/>
    </location>
</feature>
<feature type="region of interest" description="Disordered" evidence="1">
    <location>
        <begin position="328"/>
        <end position="465"/>
    </location>
</feature>
<dbReference type="RefSeq" id="WP_185049501.1">
    <property type="nucleotide sequence ID" value="NZ_BAABIX010000003.1"/>
</dbReference>
<feature type="compositionally biased region" description="Pro residues" evidence="1">
    <location>
        <begin position="82"/>
        <end position="101"/>
    </location>
</feature>
<proteinExistence type="predicted"/>
<organism evidence="3 4">
    <name type="scientific">Thermocatellispora tengchongensis</name>
    <dbReference type="NCBI Taxonomy" id="1073253"/>
    <lineage>
        <taxon>Bacteria</taxon>
        <taxon>Bacillati</taxon>
        <taxon>Actinomycetota</taxon>
        <taxon>Actinomycetes</taxon>
        <taxon>Streptosporangiales</taxon>
        <taxon>Streptosporangiaceae</taxon>
        <taxon>Thermocatellispora</taxon>
    </lineage>
</organism>
<dbReference type="InterPro" id="IPR001919">
    <property type="entry name" value="CBD2"/>
</dbReference>
<dbReference type="GO" id="GO:0005975">
    <property type="term" value="P:carbohydrate metabolic process"/>
    <property type="evidence" value="ECO:0007669"/>
    <property type="project" value="InterPro"/>
</dbReference>
<dbReference type="AlphaFoldDB" id="A0A840NUS9"/>
<evidence type="ECO:0000313" key="3">
    <source>
        <dbReference type="EMBL" id="MBB5132514.1"/>
    </source>
</evidence>
<dbReference type="InterPro" id="IPR012291">
    <property type="entry name" value="CBM2_carb-bd_dom_sf"/>
</dbReference>
<dbReference type="EMBL" id="JACHGN010000004">
    <property type="protein sequence ID" value="MBB5132514.1"/>
    <property type="molecule type" value="Genomic_DNA"/>
</dbReference>
<feature type="region of interest" description="Disordered" evidence="1">
    <location>
        <begin position="1"/>
        <end position="282"/>
    </location>
</feature>